<dbReference type="RefSeq" id="WP_167209181.1">
    <property type="nucleotide sequence ID" value="NZ_CP050063.1"/>
</dbReference>
<name>A0A6G9AMR2_9BACT</name>
<keyword evidence="3" id="KW-1185">Reference proteome</keyword>
<dbReference type="InterPro" id="IPR043749">
    <property type="entry name" value="DUF5694"/>
</dbReference>
<sequence>MYHYIHQLLRVALVVLSLTTTATNAQQKPVEILLLGTFHFDNPGLDVAKFESANILSPKRQQEVKTVVNQLIAYKPDKVFIEAEPAQQAQWDSLFSLYQQGKFTLKANEIYQLAFPVAKALGHPHLYAADYRNADFPYDSLMKVLASSNQQAMQQTIQTTIAQVEQSFNANLSKHTLSEMLTIDNTLESRRDILTFYLQCIGAGKLNNHVGAYLTSEWWRRNMVIYANILKQLTGNEKRIVVLFGSAHTAVLEEFMKYNSALRLTDVGEVLH</sequence>
<dbReference type="AlphaFoldDB" id="A0A6G9AMR2"/>
<feature type="chain" id="PRO_5026310626" description="TraB/GumN family protein" evidence="1">
    <location>
        <begin position="26"/>
        <end position="272"/>
    </location>
</feature>
<evidence type="ECO:0000313" key="2">
    <source>
        <dbReference type="EMBL" id="QIP13782.1"/>
    </source>
</evidence>
<keyword evidence="1" id="KW-0732">Signal</keyword>
<evidence type="ECO:0000313" key="3">
    <source>
        <dbReference type="Proteomes" id="UP000501802"/>
    </source>
</evidence>
<dbReference type="Proteomes" id="UP000501802">
    <property type="component" value="Chromosome"/>
</dbReference>
<dbReference type="KEGG" id="spib:G8759_14750"/>
<reference evidence="2 3" key="1">
    <citation type="submission" date="2020-03" db="EMBL/GenBank/DDBJ databases">
        <authorList>
            <person name="Kim M.K."/>
        </authorList>
    </citation>
    <scope>NUCLEOTIDE SEQUENCE [LARGE SCALE GENOMIC DNA]</scope>
    <source>
        <strain evidence="2 3">BT328</strain>
    </source>
</reference>
<gene>
    <name evidence="2" type="ORF">G8759_14750</name>
</gene>
<proteinExistence type="predicted"/>
<evidence type="ECO:0008006" key="4">
    <source>
        <dbReference type="Google" id="ProtNLM"/>
    </source>
</evidence>
<protein>
    <recommendedName>
        <fullName evidence="4">TraB/GumN family protein</fullName>
    </recommendedName>
</protein>
<evidence type="ECO:0000256" key="1">
    <source>
        <dbReference type="SAM" id="SignalP"/>
    </source>
</evidence>
<accession>A0A6G9AMR2</accession>
<dbReference type="Pfam" id="PF18950">
    <property type="entry name" value="DUF5694"/>
    <property type="match status" value="1"/>
</dbReference>
<feature type="signal peptide" evidence="1">
    <location>
        <begin position="1"/>
        <end position="25"/>
    </location>
</feature>
<organism evidence="2 3">
    <name type="scientific">Spirosoma aureum</name>
    <dbReference type="NCBI Taxonomy" id="2692134"/>
    <lineage>
        <taxon>Bacteria</taxon>
        <taxon>Pseudomonadati</taxon>
        <taxon>Bacteroidota</taxon>
        <taxon>Cytophagia</taxon>
        <taxon>Cytophagales</taxon>
        <taxon>Cytophagaceae</taxon>
        <taxon>Spirosoma</taxon>
    </lineage>
</organism>
<dbReference type="EMBL" id="CP050063">
    <property type="protein sequence ID" value="QIP13782.1"/>
    <property type="molecule type" value="Genomic_DNA"/>
</dbReference>